<dbReference type="RefSeq" id="WP_153858794.1">
    <property type="nucleotide sequence ID" value="NZ_CP045913.1"/>
</dbReference>
<accession>A0A5Q2VBY0</accession>
<dbReference type="AlphaFoldDB" id="A0A5Q2VBY0"/>
<dbReference type="Proteomes" id="UP000381260">
    <property type="component" value="Chromosome"/>
</dbReference>
<gene>
    <name evidence="1" type="ORF">GHV41_13025</name>
</gene>
<reference evidence="1 2" key="1">
    <citation type="submission" date="2019-11" db="EMBL/GenBank/DDBJ databases">
        <title>The Phosphoenolpyruvate Phosphotransferase System Regulates Serratia proteamaculans 336X Biofilm Formation and Wheat Roots colonization.</title>
        <authorList>
            <person name="Liu F."/>
        </authorList>
    </citation>
    <scope>NUCLEOTIDE SEQUENCE [LARGE SCALE GENOMIC DNA]</scope>
    <source>
        <strain evidence="1 2">336X</strain>
    </source>
</reference>
<evidence type="ECO:0000313" key="2">
    <source>
        <dbReference type="Proteomes" id="UP000381260"/>
    </source>
</evidence>
<proteinExistence type="predicted"/>
<protein>
    <submittedName>
        <fullName evidence="1">Uncharacterized protein</fullName>
    </submittedName>
</protein>
<name>A0A5Q2VBY0_SERPR</name>
<sequence>MKHAKKISHGDYTDFLTAIRTFECSIDPVDADYYDQHYDDQQAVTYQQVEYPGRVVRGKNGAPLVSTTSIKGYFIKLGVDKFYIRGSGDPAMFRTMQYAVMNYLGFVGYQFSEHDLWDLGYYTHYDSNGLPMYYSDVDINNWADGVRDKIMEFPEGKIHVTDVNTWRGTFTGKHGINSFDDVINPDKQEFIALDHFDNKYQNIVLQLAEHGKNLGDYLGKTVRWSECQPVLTPPDGRPNDVEITLSGLLAGAHLRGAEGIVALLINRENHADENGTAILQYVYDFGGYSTPYTVAVAD</sequence>
<organism evidence="1 2">
    <name type="scientific">Serratia proteamaculans</name>
    <dbReference type="NCBI Taxonomy" id="28151"/>
    <lineage>
        <taxon>Bacteria</taxon>
        <taxon>Pseudomonadati</taxon>
        <taxon>Pseudomonadota</taxon>
        <taxon>Gammaproteobacteria</taxon>
        <taxon>Enterobacterales</taxon>
        <taxon>Yersiniaceae</taxon>
        <taxon>Serratia</taxon>
    </lineage>
</organism>
<evidence type="ECO:0000313" key="1">
    <source>
        <dbReference type="EMBL" id="QGH61684.1"/>
    </source>
</evidence>
<dbReference type="EMBL" id="CP045913">
    <property type="protein sequence ID" value="QGH61684.1"/>
    <property type="molecule type" value="Genomic_DNA"/>
</dbReference>